<dbReference type="SUPFAM" id="SSF52172">
    <property type="entry name" value="CheY-like"/>
    <property type="match status" value="1"/>
</dbReference>
<dbReference type="CDD" id="cd17535">
    <property type="entry name" value="REC_NarL-like"/>
    <property type="match status" value="1"/>
</dbReference>
<proteinExistence type="predicted"/>
<sequence length="213" mass="22721">MIRLVIADDHAVVRRGLTGMLGELDDVEVVGVAADGAEAVRQVGELAPDLVLMDLQMPVMDGVAATRTITEQSPGTDVLILTSFSDGPRLLAAIDAGAVGYLLKDAEPEDLVAGIRAAARGESPIDPKAARHLLTSRATGRWAEEQAAPRTVLSVREREVLDLVAAGLANKQIARRLGITERTVKGHLTSAFQRIGVADRTQAALWVERHGQR</sequence>
<dbReference type="PANTHER" id="PTHR43214">
    <property type="entry name" value="TWO-COMPONENT RESPONSE REGULATOR"/>
    <property type="match status" value="1"/>
</dbReference>
<evidence type="ECO:0000313" key="7">
    <source>
        <dbReference type="Proteomes" id="UP000679307"/>
    </source>
</evidence>
<dbReference type="SMART" id="SM00448">
    <property type="entry name" value="REC"/>
    <property type="match status" value="1"/>
</dbReference>
<protein>
    <submittedName>
        <fullName evidence="6">Transcriptional regulatory protein LiaR</fullName>
    </submittedName>
</protein>
<dbReference type="SMART" id="SM00421">
    <property type="entry name" value="HTH_LUXR"/>
    <property type="match status" value="1"/>
</dbReference>
<dbReference type="EMBL" id="CP075371">
    <property type="protein sequence ID" value="QVT79781.1"/>
    <property type="molecule type" value="Genomic_DNA"/>
</dbReference>
<evidence type="ECO:0000259" key="5">
    <source>
        <dbReference type="PROSITE" id="PS50110"/>
    </source>
</evidence>
<dbReference type="InterPro" id="IPR016032">
    <property type="entry name" value="Sig_transdc_resp-reg_C-effctor"/>
</dbReference>
<feature type="modified residue" description="4-aspartylphosphate" evidence="3">
    <location>
        <position position="54"/>
    </location>
</feature>
<name>A0ABX8EHH6_9ACTN</name>
<dbReference type="PROSITE" id="PS00622">
    <property type="entry name" value="HTH_LUXR_1"/>
    <property type="match status" value="1"/>
</dbReference>
<dbReference type="InterPro" id="IPR058245">
    <property type="entry name" value="NreC/VraR/RcsB-like_REC"/>
</dbReference>
<dbReference type="InterPro" id="IPR000792">
    <property type="entry name" value="Tscrpt_reg_LuxR_C"/>
</dbReference>
<dbReference type="Proteomes" id="UP000679307">
    <property type="component" value="Chromosome"/>
</dbReference>
<evidence type="ECO:0000256" key="1">
    <source>
        <dbReference type="ARBA" id="ARBA00022553"/>
    </source>
</evidence>
<evidence type="ECO:0000256" key="3">
    <source>
        <dbReference type="PROSITE-ProRule" id="PRU00169"/>
    </source>
</evidence>
<dbReference type="Gene3D" id="3.40.50.2300">
    <property type="match status" value="1"/>
</dbReference>
<dbReference type="PRINTS" id="PR00038">
    <property type="entry name" value="HTHLUXR"/>
</dbReference>
<keyword evidence="2" id="KW-0238">DNA-binding</keyword>
<dbReference type="RefSeq" id="WP_214059187.1">
    <property type="nucleotide sequence ID" value="NZ_BAAAHS010000014.1"/>
</dbReference>
<dbReference type="PROSITE" id="PS50043">
    <property type="entry name" value="HTH_LUXR_2"/>
    <property type="match status" value="1"/>
</dbReference>
<dbReference type="InterPro" id="IPR039420">
    <property type="entry name" value="WalR-like"/>
</dbReference>
<keyword evidence="1 3" id="KW-0597">Phosphoprotein</keyword>
<feature type="domain" description="Response regulatory" evidence="5">
    <location>
        <begin position="3"/>
        <end position="119"/>
    </location>
</feature>
<dbReference type="InterPro" id="IPR011006">
    <property type="entry name" value="CheY-like_superfamily"/>
</dbReference>
<dbReference type="SUPFAM" id="SSF46894">
    <property type="entry name" value="C-terminal effector domain of the bipartite response regulators"/>
    <property type="match status" value="1"/>
</dbReference>
<dbReference type="Pfam" id="PF00196">
    <property type="entry name" value="GerE"/>
    <property type="match status" value="1"/>
</dbReference>
<organism evidence="6 7">
    <name type="scientific">Nocardioides aquaticus</name>
    <dbReference type="NCBI Taxonomy" id="160826"/>
    <lineage>
        <taxon>Bacteria</taxon>
        <taxon>Bacillati</taxon>
        <taxon>Actinomycetota</taxon>
        <taxon>Actinomycetes</taxon>
        <taxon>Propionibacteriales</taxon>
        <taxon>Nocardioidaceae</taxon>
        <taxon>Nocardioides</taxon>
    </lineage>
</organism>
<dbReference type="PANTHER" id="PTHR43214:SF43">
    <property type="entry name" value="TWO-COMPONENT RESPONSE REGULATOR"/>
    <property type="match status" value="1"/>
</dbReference>
<evidence type="ECO:0000313" key="6">
    <source>
        <dbReference type="EMBL" id="QVT79781.1"/>
    </source>
</evidence>
<keyword evidence="7" id="KW-1185">Reference proteome</keyword>
<reference evidence="6 7" key="1">
    <citation type="submission" date="2021-05" db="EMBL/GenBank/DDBJ databases">
        <title>Complete genome of Nocardioides aquaticus KCTC 9944T isolated from meromictic and hypersaline Ekho Lake, Antarctica.</title>
        <authorList>
            <person name="Hwang K."/>
            <person name="Kim K.M."/>
            <person name="Choe H."/>
        </authorList>
    </citation>
    <scope>NUCLEOTIDE SEQUENCE [LARGE SCALE GENOMIC DNA]</scope>
    <source>
        <strain evidence="6 7">KCTC 9944</strain>
    </source>
</reference>
<evidence type="ECO:0000256" key="2">
    <source>
        <dbReference type="ARBA" id="ARBA00023125"/>
    </source>
</evidence>
<dbReference type="PROSITE" id="PS50110">
    <property type="entry name" value="RESPONSE_REGULATORY"/>
    <property type="match status" value="1"/>
</dbReference>
<dbReference type="CDD" id="cd06170">
    <property type="entry name" value="LuxR_C_like"/>
    <property type="match status" value="1"/>
</dbReference>
<feature type="domain" description="HTH luxR-type" evidence="4">
    <location>
        <begin position="146"/>
        <end position="211"/>
    </location>
</feature>
<gene>
    <name evidence="6" type="primary">liaR_6</name>
    <name evidence="6" type="ORF">ENKNEFLB_02171</name>
</gene>
<dbReference type="InterPro" id="IPR001789">
    <property type="entry name" value="Sig_transdc_resp-reg_receiver"/>
</dbReference>
<accession>A0ABX8EHH6</accession>
<dbReference type="Pfam" id="PF00072">
    <property type="entry name" value="Response_reg"/>
    <property type="match status" value="1"/>
</dbReference>
<evidence type="ECO:0000259" key="4">
    <source>
        <dbReference type="PROSITE" id="PS50043"/>
    </source>
</evidence>